<reference evidence="2" key="1">
    <citation type="journal article" date="2015" name="Nature">
        <title>Complex archaea that bridge the gap between prokaryotes and eukaryotes.</title>
        <authorList>
            <person name="Spang A."/>
            <person name="Saw J.H."/>
            <person name="Jorgensen S.L."/>
            <person name="Zaremba-Niedzwiedzka K."/>
            <person name="Martijn J."/>
            <person name="Lind A.E."/>
            <person name="van Eijk R."/>
            <person name="Schleper C."/>
            <person name="Guy L."/>
            <person name="Ettema T.J."/>
        </authorList>
    </citation>
    <scope>NUCLEOTIDE SEQUENCE</scope>
</reference>
<dbReference type="InterPro" id="IPR013324">
    <property type="entry name" value="RNA_pol_sigma_r3/r4-like"/>
</dbReference>
<dbReference type="InterPro" id="IPR000943">
    <property type="entry name" value="RNA_pol_sigma70"/>
</dbReference>
<dbReference type="AlphaFoldDB" id="A0A0F8WLI9"/>
<dbReference type="Gene3D" id="1.10.10.10">
    <property type="entry name" value="Winged helix-like DNA-binding domain superfamily/Winged helix DNA-binding domain"/>
    <property type="match status" value="1"/>
</dbReference>
<dbReference type="InterPro" id="IPR036388">
    <property type="entry name" value="WH-like_DNA-bd_sf"/>
</dbReference>
<dbReference type="PANTHER" id="PTHR30603:SF47">
    <property type="entry name" value="RNA POLYMERASE SIGMA FACTOR SIGD, CHLOROPLASTIC"/>
    <property type="match status" value="1"/>
</dbReference>
<organism evidence="2">
    <name type="scientific">marine sediment metagenome</name>
    <dbReference type="NCBI Taxonomy" id="412755"/>
    <lineage>
        <taxon>unclassified sequences</taxon>
        <taxon>metagenomes</taxon>
        <taxon>ecological metagenomes</taxon>
    </lineage>
</organism>
<sequence>MVLQGLMAVNSPTQLGADEGQALAEMLPDKQPGPGSFLADEANVAIVQKLLEQLPDREQNILIYRFGLDGHEGPPRTLKEVGVMVGLTRERVRQLERQALDKLHELLEDML</sequence>
<dbReference type="Pfam" id="PF04545">
    <property type="entry name" value="Sigma70_r4"/>
    <property type="match status" value="1"/>
</dbReference>
<dbReference type="EMBL" id="LAZR01068727">
    <property type="protein sequence ID" value="KKK49100.1"/>
    <property type="molecule type" value="Genomic_DNA"/>
</dbReference>
<gene>
    <name evidence="2" type="ORF">LCGC14_3138470</name>
</gene>
<accession>A0A0F8WLI9</accession>
<dbReference type="InterPro" id="IPR050239">
    <property type="entry name" value="Sigma-70_RNA_pol_init_factors"/>
</dbReference>
<proteinExistence type="predicted"/>
<dbReference type="InterPro" id="IPR007630">
    <property type="entry name" value="RNA_pol_sigma70_r4"/>
</dbReference>
<dbReference type="GO" id="GO:0006352">
    <property type="term" value="P:DNA-templated transcription initiation"/>
    <property type="evidence" value="ECO:0007669"/>
    <property type="project" value="InterPro"/>
</dbReference>
<dbReference type="SUPFAM" id="SSF88659">
    <property type="entry name" value="Sigma3 and sigma4 domains of RNA polymerase sigma factors"/>
    <property type="match status" value="1"/>
</dbReference>
<feature type="domain" description="RNA polymerase sigma-70" evidence="1">
    <location>
        <begin position="77"/>
        <end position="103"/>
    </location>
</feature>
<dbReference type="PANTHER" id="PTHR30603">
    <property type="entry name" value="RNA POLYMERASE SIGMA FACTOR RPO"/>
    <property type="match status" value="1"/>
</dbReference>
<protein>
    <recommendedName>
        <fullName evidence="1">RNA polymerase sigma-70 domain-containing protein</fullName>
    </recommendedName>
</protein>
<dbReference type="GO" id="GO:0003700">
    <property type="term" value="F:DNA-binding transcription factor activity"/>
    <property type="evidence" value="ECO:0007669"/>
    <property type="project" value="InterPro"/>
</dbReference>
<dbReference type="CDD" id="cd06171">
    <property type="entry name" value="Sigma70_r4"/>
    <property type="match status" value="1"/>
</dbReference>
<feature type="non-terminal residue" evidence="2">
    <location>
        <position position="1"/>
    </location>
</feature>
<evidence type="ECO:0000313" key="2">
    <source>
        <dbReference type="EMBL" id="KKK49100.1"/>
    </source>
</evidence>
<dbReference type="PROSITE" id="PS00716">
    <property type="entry name" value="SIGMA70_2"/>
    <property type="match status" value="1"/>
</dbReference>
<name>A0A0F8WLI9_9ZZZZ</name>
<comment type="caution">
    <text evidence="2">The sequence shown here is derived from an EMBL/GenBank/DDBJ whole genome shotgun (WGS) entry which is preliminary data.</text>
</comment>
<evidence type="ECO:0000259" key="1">
    <source>
        <dbReference type="PROSITE" id="PS00716"/>
    </source>
</evidence>